<dbReference type="EMBL" id="VFPP01000001">
    <property type="protein sequence ID" value="TQM84565.1"/>
    <property type="molecule type" value="Genomic_DNA"/>
</dbReference>
<evidence type="ECO:0000313" key="2">
    <source>
        <dbReference type="Proteomes" id="UP000316628"/>
    </source>
</evidence>
<comment type="caution">
    <text evidence="1">The sequence shown here is derived from an EMBL/GenBank/DDBJ whole genome shotgun (WGS) entry which is preliminary data.</text>
</comment>
<dbReference type="Proteomes" id="UP000316628">
    <property type="component" value="Unassembled WGS sequence"/>
</dbReference>
<gene>
    <name evidence="1" type="ORF">FHX81_7020</name>
</gene>
<protein>
    <recommendedName>
        <fullName evidence="3">Excreted virulence factor EspC (Type VII ESX diderm)</fullName>
    </recommendedName>
</protein>
<evidence type="ECO:0000313" key="1">
    <source>
        <dbReference type="EMBL" id="TQM84565.1"/>
    </source>
</evidence>
<evidence type="ECO:0008006" key="3">
    <source>
        <dbReference type="Google" id="ProtNLM"/>
    </source>
</evidence>
<dbReference type="AlphaFoldDB" id="A0A543JP78"/>
<keyword evidence="2" id="KW-1185">Reference proteome</keyword>
<organism evidence="1 2">
    <name type="scientific">Saccharothrix saharensis</name>
    <dbReference type="NCBI Taxonomy" id="571190"/>
    <lineage>
        <taxon>Bacteria</taxon>
        <taxon>Bacillati</taxon>
        <taxon>Actinomycetota</taxon>
        <taxon>Actinomycetes</taxon>
        <taxon>Pseudonocardiales</taxon>
        <taxon>Pseudonocardiaceae</taxon>
        <taxon>Saccharothrix</taxon>
    </lineage>
</organism>
<sequence>MDGYEVDVEALRKAAKAATSAGEQAGRVKLGEAVVPVAEAMPGSASAGRAPALASAWGQRLTGWSTDVTAFGDDLAASADGYEKNEDAAASDFGLLGGLFGGSGG</sequence>
<accession>A0A543JP78</accession>
<name>A0A543JP78_9PSEU</name>
<reference evidence="1 2" key="1">
    <citation type="submission" date="2019-06" db="EMBL/GenBank/DDBJ databases">
        <title>Sequencing the genomes of 1000 actinobacteria strains.</title>
        <authorList>
            <person name="Klenk H.-P."/>
        </authorList>
    </citation>
    <scope>NUCLEOTIDE SEQUENCE [LARGE SCALE GENOMIC DNA]</scope>
    <source>
        <strain evidence="1 2">DSM 45456</strain>
    </source>
</reference>
<proteinExistence type="predicted"/>
<dbReference type="RefSeq" id="WP_170232284.1">
    <property type="nucleotide sequence ID" value="NZ_VFPP01000001.1"/>
</dbReference>